<dbReference type="EMBL" id="JH712096">
    <property type="protein sequence ID" value="EFO25133.1"/>
    <property type="molecule type" value="Genomic_DNA"/>
</dbReference>
<dbReference type="InParanoid" id="A0A1S0U4W1"/>
<evidence type="ECO:0000313" key="1">
    <source>
        <dbReference type="EMBL" id="EFO25133.1"/>
    </source>
</evidence>
<dbReference type="CTD" id="9940740"/>
<proteinExistence type="predicted"/>
<dbReference type="AlphaFoldDB" id="A0A1S0U4W1"/>
<accession>A0A1S0U4W1</accession>
<name>A0A1S0U4W1_LOALO</name>
<organism evidence="1">
    <name type="scientific">Loa loa</name>
    <name type="common">Eye worm</name>
    <name type="synonym">Filaria loa</name>
    <dbReference type="NCBI Taxonomy" id="7209"/>
    <lineage>
        <taxon>Eukaryota</taxon>
        <taxon>Metazoa</taxon>
        <taxon>Ecdysozoa</taxon>
        <taxon>Nematoda</taxon>
        <taxon>Chromadorea</taxon>
        <taxon>Rhabditida</taxon>
        <taxon>Spirurina</taxon>
        <taxon>Spiruromorpha</taxon>
        <taxon>Filarioidea</taxon>
        <taxon>Onchocercidae</taxon>
        <taxon>Loa</taxon>
    </lineage>
</organism>
<protein>
    <submittedName>
        <fullName evidence="1">Uncharacterized protein</fullName>
    </submittedName>
</protein>
<sequence>MFTARGSSSRRVKFMLHRVGNGSGCGLYRTGRCETTKYLIYDLSGYHNSVLWTDHSELRGLTICCKLVIISDGANRIVISATVERKYLRSSFERALLCCHGNREVITSRHIKIIVSDCRFDMTVPLIRNMAVPNTQHIAAHTVTSSKCHFGLVELWGMANLRYRLAVNLVYVLLRSS</sequence>
<dbReference type="RefSeq" id="XP_003138937.1">
    <property type="nucleotide sequence ID" value="XM_003138889.1"/>
</dbReference>
<reference evidence="1" key="1">
    <citation type="submission" date="2012-04" db="EMBL/GenBank/DDBJ databases">
        <title>The Genome Sequence of Loa loa.</title>
        <authorList>
            <consortium name="The Broad Institute Genome Sequencing Platform"/>
            <consortium name="Broad Institute Genome Sequencing Center for Infectious Disease"/>
            <person name="Nutman T.B."/>
            <person name="Fink D.L."/>
            <person name="Russ C."/>
            <person name="Young S."/>
            <person name="Zeng Q."/>
            <person name="Gargeya S."/>
            <person name="Alvarado L."/>
            <person name="Berlin A."/>
            <person name="Chapman S.B."/>
            <person name="Chen Z."/>
            <person name="Freedman E."/>
            <person name="Gellesch M."/>
            <person name="Goldberg J."/>
            <person name="Griggs A."/>
            <person name="Gujja S."/>
            <person name="Heilman E.R."/>
            <person name="Heiman D."/>
            <person name="Howarth C."/>
            <person name="Mehta T."/>
            <person name="Neiman D."/>
            <person name="Pearson M."/>
            <person name="Roberts A."/>
            <person name="Saif S."/>
            <person name="Shea T."/>
            <person name="Shenoy N."/>
            <person name="Sisk P."/>
            <person name="Stolte C."/>
            <person name="Sykes S."/>
            <person name="White J."/>
            <person name="Yandava C."/>
            <person name="Haas B."/>
            <person name="Henn M.R."/>
            <person name="Nusbaum C."/>
            <person name="Birren B."/>
        </authorList>
    </citation>
    <scope>NUCLEOTIDE SEQUENCE [LARGE SCALE GENOMIC DNA]</scope>
</reference>
<dbReference type="GeneID" id="9940740"/>
<gene>
    <name evidence="1" type="ORF">LOAG_03352</name>
</gene>
<dbReference type="KEGG" id="loa:LOAG_03352"/>